<protein>
    <recommendedName>
        <fullName evidence="7">Peptidase M48 domain-containing protein</fullName>
    </recommendedName>
</protein>
<keyword evidence="1 6" id="KW-0645">Protease</keyword>
<proteinExistence type="inferred from homology"/>
<keyword evidence="2" id="KW-0479">Metal-binding</keyword>
<dbReference type="EMBL" id="KL142391">
    <property type="protein sequence ID" value="KDR71865.1"/>
    <property type="molecule type" value="Genomic_DNA"/>
</dbReference>
<dbReference type="Pfam" id="PF01435">
    <property type="entry name" value="Peptidase_M48"/>
    <property type="match status" value="1"/>
</dbReference>
<evidence type="ECO:0000256" key="2">
    <source>
        <dbReference type="ARBA" id="ARBA00022723"/>
    </source>
</evidence>
<dbReference type="CDD" id="cd07331">
    <property type="entry name" value="M48C_Oma1_like"/>
    <property type="match status" value="1"/>
</dbReference>
<accession>A0A067SLQ0</accession>
<dbReference type="GO" id="GO:0034982">
    <property type="term" value="P:mitochondrial protein processing"/>
    <property type="evidence" value="ECO:0007669"/>
    <property type="project" value="TreeGrafter"/>
</dbReference>
<evidence type="ECO:0000256" key="1">
    <source>
        <dbReference type="ARBA" id="ARBA00022670"/>
    </source>
</evidence>
<dbReference type="InterPro" id="IPR001915">
    <property type="entry name" value="Peptidase_M48"/>
</dbReference>
<keyword evidence="4 6" id="KW-0862">Zinc</keyword>
<feature type="domain" description="Peptidase M48" evidence="7">
    <location>
        <begin position="173"/>
        <end position="339"/>
    </location>
</feature>
<evidence type="ECO:0000259" key="7">
    <source>
        <dbReference type="Pfam" id="PF01435"/>
    </source>
</evidence>
<dbReference type="GO" id="GO:0005743">
    <property type="term" value="C:mitochondrial inner membrane"/>
    <property type="evidence" value="ECO:0007669"/>
    <property type="project" value="TreeGrafter"/>
</dbReference>
<dbReference type="PANTHER" id="PTHR22726:SF1">
    <property type="entry name" value="METALLOENDOPEPTIDASE OMA1, MITOCHONDRIAL"/>
    <property type="match status" value="1"/>
</dbReference>
<evidence type="ECO:0000256" key="3">
    <source>
        <dbReference type="ARBA" id="ARBA00022801"/>
    </source>
</evidence>
<gene>
    <name evidence="8" type="ORF">GALMADRAFT_74786</name>
</gene>
<dbReference type="PANTHER" id="PTHR22726">
    <property type="entry name" value="METALLOENDOPEPTIDASE OMA1"/>
    <property type="match status" value="1"/>
</dbReference>
<dbReference type="GO" id="GO:0004222">
    <property type="term" value="F:metalloendopeptidase activity"/>
    <property type="evidence" value="ECO:0007669"/>
    <property type="project" value="InterPro"/>
</dbReference>
<dbReference type="HOGENOM" id="CLU_029002_1_0_1"/>
<keyword evidence="9" id="KW-1185">Reference proteome</keyword>
<dbReference type="Proteomes" id="UP000027222">
    <property type="component" value="Unassembled WGS sequence"/>
</dbReference>
<evidence type="ECO:0000313" key="8">
    <source>
        <dbReference type="EMBL" id="KDR71865.1"/>
    </source>
</evidence>
<keyword evidence="3 6" id="KW-0378">Hydrolase</keyword>
<keyword evidence="5 6" id="KW-0482">Metalloprotease</keyword>
<evidence type="ECO:0000256" key="4">
    <source>
        <dbReference type="ARBA" id="ARBA00022833"/>
    </source>
</evidence>
<dbReference type="AlphaFoldDB" id="A0A067SLQ0"/>
<sequence length="382" mass="42631">MFRRSLFRLPPRNVGLFRNLSISSPRQAYIRFGHVEPPKRPQRNWDPRVRGVVIAAGVGTVYYLANLEQVPDTGRWRFMNIPVTFEAKFNELVRNQTREELKDATLPPDHPLSRHVRRVASRILHASNLGILRGEETPTFLSPFGMGSDAEGHSWNPDAEFGAAKNPGPVYGPSKEWDVIVVNAKEVINAMASPGVVVVFTGILPVCQDEEGLAAVLSHGNWICCSRLSYFPVARHSAERLASQTISWGIIALLSVLGVDLGLSNFFQKILLELPNSRTQEREADLIGLRLMSRACYNPEASPQMFSRLGRLEAKMGKSSVDFFQTHPSSESRVKFLEENLPEAYAILGSNPDCELVRQQLESFRGTARAVRANDQGGFEFS</sequence>
<dbReference type="GO" id="GO:0046872">
    <property type="term" value="F:metal ion binding"/>
    <property type="evidence" value="ECO:0007669"/>
    <property type="project" value="UniProtKB-KW"/>
</dbReference>
<dbReference type="STRING" id="685588.A0A067SLQ0"/>
<dbReference type="GO" id="GO:0006515">
    <property type="term" value="P:protein quality control for misfolded or incompletely synthesized proteins"/>
    <property type="evidence" value="ECO:0007669"/>
    <property type="project" value="TreeGrafter"/>
</dbReference>
<evidence type="ECO:0000256" key="5">
    <source>
        <dbReference type="ARBA" id="ARBA00023049"/>
    </source>
</evidence>
<dbReference type="OrthoDB" id="7464992at2759"/>
<evidence type="ECO:0000313" key="9">
    <source>
        <dbReference type="Proteomes" id="UP000027222"/>
    </source>
</evidence>
<comment type="cofactor">
    <cofactor evidence="6">
        <name>Zn(2+)</name>
        <dbReference type="ChEBI" id="CHEBI:29105"/>
    </cofactor>
    <text evidence="6">Binds 1 zinc ion per subunit.</text>
</comment>
<comment type="similarity">
    <text evidence="6">Belongs to the peptidase M48 family.</text>
</comment>
<reference evidence="9" key="1">
    <citation type="journal article" date="2014" name="Proc. Natl. Acad. Sci. U.S.A.">
        <title>Extensive sampling of basidiomycete genomes demonstrates inadequacy of the white-rot/brown-rot paradigm for wood decay fungi.</title>
        <authorList>
            <person name="Riley R."/>
            <person name="Salamov A.A."/>
            <person name="Brown D.W."/>
            <person name="Nagy L.G."/>
            <person name="Floudas D."/>
            <person name="Held B.W."/>
            <person name="Levasseur A."/>
            <person name="Lombard V."/>
            <person name="Morin E."/>
            <person name="Otillar R."/>
            <person name="Lindquist E.A."/>
            <person name="Sun H."/>
            <person name="LaButti K.M."/>
            <person name="Schmutz J."/>
            <person name="Jabbour D."/>
            <person name="Luo H."/>
            <person name="Baker S.E."/>
            <person name="Pisabarro A.G."/>
            <person name="Walton J.D."/>
            <person name="Blanchette R.A."/>
            <person name="Henrissat B."/>
            <person name="Martin F."/>
            <person name="Cullen D."/>
            <person name="Hibbett D.S."/>
            <person name="Grigoriev I.V."/>
        </authorList>
    </citation>
    <scope>NUCLEOTIDE SEQUENCE [LARGE SCALE GENOMIC DNA]</scope>
    <source>
        <strain evidence="9">CBS 339.88</strain>
    </source>
</reference>
<evidence type="ECO:0000256" key="6">
    <source>
        <dbReference type="RuleBase" id="RU003983"/>
    </source>
</evidence>
<dbReference type="InterPro" id="IPR051156">
    <property type="entry name" value="Mito/Outer_Membr_Metalloprot"/>
</dbReference>
<name>A0A067SLQ0_GALM3</name>
<organism evidence="8 9">
    <name type="scientific">Galerina marginata (strain CBS 339.88)</name>
    <dbReference type="NCBI Taxonomy" id="685588"/>
    <lineage>
        <taxon>Eukaryota</taxon>
        <taxon>Fungi</taxon>
        <taxon>Dikarya</taxon>
        <taxon>Basidiomycota</taxon>
        <taxon>Agaricomycotina</taxon>
        <taxon>Agaricomycetes</taxon>
        <taxon>Agaricomycetidae</taxon>
        <taxon>Agaricales</taxon>
        <taxon>Agaricineae</taxon>
        <taxon>Strophariaceae</taxon>
        <taxon>Galerina</taxon>
    </lineage>
</organism>